<dbReference type="GO" id="GO:0003954">
    <property type="term" value="F:NADH dehydrogenase activity"/>
    <property type="evidence" value="ECO:0007669"/>
    <property type="project" value="TreeGrafter"/>
</dbReference>
<evidence type="ECO:0000256" key="2">
    <source>
        <dbReference type="ARBA" id="ARBA00009025"/>
    </source>
</evidence>
<gene>
    <name evidence="18" type="primary">ND4</name>
</gene>
<comment type="catalytic activity">
    <reaction evidence="15 16">
        <text>a ubiquinone + NADH + 5 H(+)(in) = a ubiquinol + NAD(+) + 4 H(+)(out)</text>
        <dbReference type="Rhea" id="RHEA:29091"/>
        <dbReference type="Rhea" id="RHEA-COMP:9565"/>
        <dbReference type="Rhea" id="RHEA-COMP:9566"/>
        <dbReference type="ChEBI" id="CHEBI:15378"/>
        <dbReference type="ChEBI" id="CHEBI:16389"/>
        <dbReference type="ChEBI" id="CHEBI:17976"/>
        <dbReference type="ChEBI" id="CHEBI:57540"/>
        <dbReference type="ChEBI" id="CHEBI:57945"/>
        <dbReference type="EC" id="7.1.1.2"/>
    </reaction>
</comment>
<feature type="transmembrane region" description="Helical" evidence="16">
    <location>
        <begin position="79"/>
        <end position="96"/>
    </location>
</feature>
<evidence type="ECO:0000256" key="12">
    <source>
        <dbReference type="ARBA" id="ARBA00023075"/>
    </source>
</evidence>
<keyword evidence="7 16" id="KW-0812">Transmembrane</keyword>
<feature type="transmembrane region" description="Helical" evidence="16">
    <location>
        <begin position="243"/>
        <end position="266"/>
    </location>
</feature>
<dbReference type="AlphaFoldDB" id="A0A0C4ZJY8"/>
<evidence type="ECO:0000256" key="11">
    <source>
        <dbReference type="ARBA" id="ARBA00023027"/>
    </source>
</evidence>
<name>A0A0C4ZJY8_9PLAT</name>
<feature type="transmembrane region" description="Helical" evidence="16">
    <location>
        <begin position="341"/>
        <end position="361"/>
    </location>
</feature>
<dbReference type="EC" id="7.1.1.2" evidence="3 16"/>
<dbReference type="GO" id="GO:0031966">
    <property type="term" value="C:mitochondrial membrane"/>
    <property type="evidence" value="ECO:0007669"/>
    <property type="project" value="UniProtKB-SubCell"/>
</dbReference>
<comment type="subcellular location">
    <subcellularLocation>
        <location evidence="1 16">Mitochondrion membrane</location>
        <topology evidence="1 16">Multi-pass membrane protein</topology>
    </subcellularLocation>
</comment>
<dbReference type="GO" id="GO:0008137">
    <property type="term" value="F:NADH dehydrogenase (ubiquinone) activity"/>
    <property type="evidence" value="ECO:0007669"/>
    <property type="project" value="UniProtKB-UniRule"/>
</dbReference>
<sequence length="449" mass="52359">MLGLILLVFSSLFYYDYLYLVSLFIFCLLYLVCFFNLNYLVGFLYKFSIFSLSDISYYFLLLLCLLFIVLFVVGDFSYYLFSLLVLVFFVFFQFFISVNLLYILLYFEFSFVVIYLLIVFWGSNPERLESLSYFLIYSVCGSFPLFGVVSVLVFYFSGSFCLDCLLQLLLGLCFFCFSDYFWFFYIYSFVVVFGFYFKFPIWGLHSWLPKAHVESPYYGSILLAGLMVKLGLYGVLYFYSCFLFFNISLTFLCFFISYLCFSLLFSNFSTIRQYDLKSYIAYSSIVHMGLVSISFWSGSIVSVFGCLVLAVSHGCVSSLLFLGANFFYAGSGTRSLYLNRGYLYIYSLFVFFWFICLVLNSSVPFSLGFFSDFLLFYVSVQFLFTSSFFFVFNLFFCGLYCLYLYTVTSHGCASISLGFGSFSFCSLYLVLFFLVLFNSFFCLLLMFIS</sequence>
<protein>
    <recommendedName>
        <fullName evidence="4 16">NADH-ubiquinone oxidoreductase chain 4</fullName>
        <ecNumber evidence="3 16">7.1.1.2</ecNumber>
    </recommendedName>
</protein>
<dbReference type="GO" id="GO:0042773">
    <property type="term" value="P:ATP synthesis coupled electron transport"/>
    <property type="evidence" value="ECO:0007669"/>
    <property type="project" value="InterPro"/>
</dbReference>
<feature type="transmembrane region" description="Helical" evidence="16">
    <location>
        <begin position="217"/>
        <end position="236"/>
    </location>
</feature>
<keyword evidence="14 16" id="KW-0472">Membrane</keyword>
<dbReference type="GO" id="GO:0048039">
    <property type="term" value="F:ubiquinone binding"/>
    <property type="evidence" value="ECO:0007669"/>
    <property type="project" value="TreeGrafter"/>
</dbReference>
<evidence type="ECO:0000256" key="13">
    <source>
        <dbReference type="ARBA" id="ARBA00023128"/>
    </source>
</evidence>
<dbReference type="EMBL" id="KP090061">
    <property type="protein sequence ID" value="AJI44472.1"/>
    <property type="molecule type" value="Genomic_DNA"/>
</dbReference>
<feature type="transmembrane region" description="Helical" evidence="16">
    <location>
        <begin position="373"/>
        <end position="406"/>
    </location>
</feature>
<keyword evidence="5 16" id="KW-0813">Transport</keyword>
<feature type="transmembrane region" description="Helical" evidence="16">
    <location>
        <begin position="17"/>
        <end position="43"/>
    </location>
</feature>
<evidence type="ECO:0000256" key="3">
    <source>
        <dbReference type="ARBA" id="ARBA00012944"/>
    </source>
</evidence>
<evidence type="ECO:0000256" key="6">
    <source>
        <dbReference type="ARBA" id="ARBA00022660"/>
    </source>
</evidence>
<dbReference type="InterPro" id="IPR003918">
    <property type="entry name" value="NADH_UbQ_OxRdtase"/>
</dbReference>
<evidence type="ECO:0000256" key="8">
    <source>
        <dbReference type="ARBA" id="ARBA00022967"/>
    </source>
</evidence>
<dbReference type="Pfam" id="PF00361">
    <property type="entry name" value="Proton_antipo_M"/>
    <property type="match status" value="1"/>
</dbReference>
<evidence type="ECO:0000313" key="18">
    <source>
        <dbReference type="EMBL" id="AJI44472.1"/>
    </source>
</evidence>
<evidence type="ECO:0000256" key="15">
    <source>
        <dbReference type="ARBA" id="ARBA00049551"/>
    </source>
</evidence>
<dbReference type="PANTHER" id="PTHR43507">
    <property type="entry name" value="NADH-UBIQUINONE OXIDOREDUCTASE CHAIN 4"/>
    <property type="match status" value="1"/>
</dbReference>
<feature type="transmembrane region" description="Helical" evidence="16">
    <location>
        <begin position="303"/>
        <end position="329"/>
    </location>
</feature>
<evidence type="ECO:0000256" key="9">
    <source>
        <dbReference type="ARBA" id="ARBA00022982"/>
    </source>
</evidence>
<keyword evidence="13 16" id="KW-0496">Mitochondrion</keyword>
<dbReference type="GO" id="GO:0015990">
    <property type="term" value="P:electron transport coupled proton transport"/>
    <property type="evidence" value="ECO:0007669"/>
    <property type="project" value="TreeGrafter"/>
</dbReference>
<feature type="transmembrane region" description="Helical" evidence="16">
    <location>
        <begin position="426"/>
        <end position="448"/>
    </location>
</feature>
<dbReference type="PRINTS" id="PR01437">
    <property type="entry name" value="NUOXDRDTASE4"/>
</dbReference>
<feature type="transmembrane region" description="Helical" evidence="16">
    <location>
        <begin position="168"/>
        <end position="197"/>
    </location>
</feature>
<evidence type="ECO:0000256" key="5">
    <source>
        <dbReference type="ARBA" id="ARBA00022448"/>
    </source>
</evidence>
<feature type="transmembrane region" description="Helical" evidence="16">
    <location>
        <begin position="134"/>
        <end position="156"/>
    </location>
</feature>
<feature type="transmembrane region" description="Helical" evidence="16">
    <location>
        <begin position="55"/>
        <end position="73"/>
    </location>
</feature>
<geneLocation type="mitochondrion" evidence="18"/>
<comment type="function">
    <text evidence="16">Core subunit of the mitochondrial membrane respiratory chain NADH dehydrogenase (Complex I) which catalyzes electron transfer from NADH through the respiratory chain, using ubiquinone as an electron acceptor. Essential for the catalytic activity and assembly of complex I.</text>
</comment>
<feature type="transmembrane region" description="Helical" evidence="16">
    <location>
        <begin position="278"/>
        <end position="296"/>
    </location>
</feature>
<feature type="transmembrane region" description="Helical" evidence="16">
    <location>
        <begin position="103"/>
        <end position="122"/>
    </location>
</feature>
<evidence type="ECO:0000256" key="14">
    <source>
        <dbReference type="ARBA" id="ARBA00023136"/>
    </source>
</evidence>
<evidence type="ECO:0000256" key="16">
    <source>
        <dbReference type="RuleBase" id="RU003297"/>
    </source>
</evidence>
<keyword evidence="9 16" id="KW-0249">Electron transport</keyword>
<evidence type="ECO:0000256" key="4">
    <source>
        <dbReference type="ARBA" id="ARBA00021006"/>
    </source>
</evidence>
<keyword evidence="6 16" id="KW-0679">Respiratory chain</keyword>
<accession>A0A0C4ZJY8</accession>
<proteinExistence type="inferred from homology"/>
<keyword evidence="10 16" id="KW-1133">Transmembrane helix</keyword>
<reference evidence="18" key="1">
    <citation type="submission" date="2014-10" db="EMBL/GenBank/DDBJ databases">
        <title>Mitochondrial genomes for 'planarian' flatworms shows great divergence from the neodermatan gene order.</title>
        <authorList>
            <person name="Ross E."/>
            <person name="Blair D."/>
            <person name="Sanchez Alvarado A."/>
        </authorList>
    </citation>
    <scope>NUCLEOTIDE SEQUENCE</scope>
</reference>
<keyword evidence="8" id="KW-1278">Translocase</keyword>
<evidence type="ECO:0000256" key="7">
    <source>
        <dbReference type="ARBA" id="ARBA00022692"/>
    </source>
</evidence>
<evidence type="ECO:0000259" key="17">
    <source>
        <dbReference type="Pfam" id="PF00361"/>
    </source>
</evidence>
<organism evidence="18">
    <name type="scientific">Girardia sp. ER-2015</name>
    <dbReference type="NCBI Taxonomy" id="1608986"/>
    <lineage>
        <taxon>Eukaryota</taxon>
        <taxon>Metazoa</taxon>
        <taxon>Spiralia</taxon>
        <taxon>Lophotrochozoa</taxon>
        <taxon>Platyhelminthes</taxon>
        <taxon>Rhabditophora</taxon>
        <taxon>Seriata</taxon>
        <taxon>Tricladida</taxon>
        <taxon>Continenticola</taxon>
        <taxon>Geoplanoidea</taxon>
        <taxon>Dugesiidae</taxon>
        <taxon>Girardia</taxon>
    </lineage>
</organism>
<evidence type="ECO:0000256" key="10">
    <source>
        <dbReference type="ARBA" id="ARBA00022989"/>
    </source>
</evidence>
<feature type="domain" description="NADH:quinone oxidoreductase/Mrp antiporter transmembrane" evidence="17">
    <location>
        <begin position="97"/>
        <end position="389"/>
    </location>
</feature>
<comment type="similarity">
    <text evidence="2 16">Belongs to the complex I subunit 4 family.</text>
</comment>
<keyword evidence="11 16" id="KW-0520">NAD</keyword>
<evidence type="ECO:0000256" key="1">
    <source>
        <dbReference type="ARBA" id="ARBA00004225"/>
    </source>
</evidence>
<dbReference type="PANTHER" id="PTHR43507:SF20">
    <property type="entry name" value="NADH-UBIQUINONE OXIDOREDUCTASE CHAIN 4"/>
    <property type="match status" value="1"/>
</dbReference>
<dbReference type="InterPro" id="IPR001750">
    <property type="entry name" value="ND/Mrp_TM"/>
</dbReference>
<keyword evidence="12 16" id="KW-0830">Ubiquinone</keyword>